<evidence type="ECO:0000256" key="1">
    <source>
        <dbReference type="ARBA" id="ARBA00022614"/>
    </source>
</evidence>
<dbReference type="EMBL" id="LFYR01000760">
    <property type="protein sequence ID" value="KMZ69506.1"/>
    <property type="molecule type" value="Genomic_DNA"/>
</dbReference>
<feature type="compositionally biased region" description="Polar residues" evidence="3">
    <location>
        <begin position="389"/>
        <end position="398"/>
    </location>
</feature>
<feature type="domain" description="Leucine-rich repeat-containing N-terminal plant-type" evidence="5">
    <location>
        <begin position="31"/>
        <end position="68"/>
    </location>
</feature>
<dbReference type="InterPro" id="IPR053213">
    <property type="entry name" value="RLP29"/>
</dbReference>
<evidence type="ECO:0000313" key="7">
    <source>
        <dbReference type="Proteomes" id="UP000036987"/>
    </source>
</evidence>
<keyword evidence="1" id="KW-0433">Leucine-rich repeat</keyword>
<proteinExistence type="predicted"/>
<evidence type="ECO:0000259" key="5">
    <source>
        <dbReference type="Pfam" id="PF08263"/>
    </source>
</evidence>
<feature type="chain" id="PRO_5005527812" evidence="4">
    <location>
        <begin position="26"/>
        <end position="412"/>
    </location>
</feature>
<feature type="signal peptide" evidence="4">
    <location>
        <begin position="1"/>
        <end position="25"/>
    </location>
</feature>
<keyword evidence="4" id="KW-0732">Signal</keyword>
<keyword evidence="6" id="KW-0675">Receptor</keyword>
<keyword evidence="2" id="KW-0677">Repeat</keyword>
<dbReference type="AlphaFoldDB" id="A0A0K9PKL2"/>
<keyword evidence="6" id="KW-0418">Kinase</keyword>
<dbReference type="OrthoDB" id="676979at2759"/>
<dbReference type="Pfam" id="PF08263">
    <property type="entry name" value="LRRNT_2"/>
    <property type="match status" value="1"/>
</dbReference>
<dbReference type="PRINTS" id="PR00019">
    <property type="entry name" value="LEURICHRPT"/>
</dbReference>
<sequence>MARVRTTMPVLFFFVVFFVIGSVSGILNPVDFLALQDVRKSLADFPGSTFFSTWDFTSDPCGFSGVFCVEDRVVALTLGDPAAGSPGLIGRLSSSIGKMSALTELSLVPGRVMGSIPSSIVMLSELRFLALSRNFFTGIIPPSISALRKLRTLDISFNQISGVIPPSFPSSITNLILAHNRIEGKLPYWSLSTATSLLRLDLKHNHLSGEIGPLPATLQYLSVSFNNFSGSMDRFVNQLSSLHYLDLSSNKFSGVIPSYVFSFPLTSLQLQRNKFTGMVRPLPSTPMSIHTVDLSYNRLFGSISPAFATVKNLYLNNNKFGGKVPGSFVEKLVENGMQVLYLQHNFLTGIRMSPMAAIPMSTELCLQYNCMIPPVQTPCPKKSGKTKTRPTTQCTAWRTTGGAGSDDDGGDD</sequence>
<dbReference type="Gene3D" id="3.80.10.10">
    <property type="entry name" value="Ribonuclease Inhibitor"/>
    <property type="match status" value="2"/>
</dbReference>
<dbReference type="GO" id="GO:0016301">
    <property type="term" value="F:kinase activity"/>
    <property type="evidence" value="ECO:0007669"/>
    <property type="project" value="UniProtKB-KW"/>
</dbReference>
<dbReference type="PANTHER" id="PTHR48009:SF4">
    <property type="entry name" value="LEUCINE-RICH REPEAT (LRR) FAMILY PROTEIN"/>
    <property type="match status" value="1"/>
</dbReference>
<evidence type="ECO:0000256" key="2">
    <source>
        <dbReference type="ARBA" id="ARBA00022737"/>
    </source>
</evidence>
<dbReference type="Pfam" id="PF13516">
    <property type="entry name" value="LRR_6"/>
    <property type="match status" value="1"/>
</dbReference>
<dbReference type="InterPro" id="IPR001611">
    <property type="entry name" value="Leu-rich_rpt"/>
</dbReference>
<evidence type="ECO:0000313" key="6">
    <source>
        <dbReference type="EMBL" id="KMZ69506.1"/>
    </source>
</evidence>
<reference evidence="7" key="1">
    <citation type="journal article" date="2016" name="Nature">
        <title>The genome of the seagrass Zostera marina reveals angiosperm adaptation to the sea.</title>
        <authorList>
            <person name="Olsen J.L."/>
            <person name="Rouze P."/>
            <person name="Verhelst B."/>
            <person name="Lin Y.-C."/>
            <person name="Bayer T."/>
            <person name="Collen J."/>
            <person name="Dattolo E."/>
            <person name="De Paoli E."/>
            <person name="Dittami S."/>
            <person name="Maumus F."/>
            <person name="Michel G."/>
            <person name="Kersting A."/>
            <person name="Lauritano C."/>
            <person name="Lohaus R."/>
            <person name="Toepel M."/>
            <person name="Tonon T."/>
            <person name="Vanneste K."/>
            <person name="Amirebrahimi M."/>
            <person name="Brakel J."/>
            <person name="Bostroem C."/>
            <person name="Chovatia M."/>
            <person name="Grimwood J."/>
            <person name="Jenkins J.W."/>
            <person name="Jueterbock A."/>
            <person name="Mraz A."/>
            <person name="Stam W.T."/>
            <person name="Tice H."/>
            <person name="Bornberg-Bauer E."/>
            <person name="Green P.J."/>
            <person name="Pearson G.A."/>
            <person name="Procaccini G."/>
            <person name="Duarte C.M."/>
            <person name="Schmutz J."/>
            <person name="Reusch T.B.H."/>
            <person name="Van de Peer Y."/>
        </authorList>
    </citation>
    <scope>NUCLEOTIDE SEQUENCE [LARGE SCALE GENOMIC DNA]</scope>
    <source>
        <strain evidence="7">cv. Finnish</strain>
    </source>
</reference>
<name>A0A0K9PKL2_ZOSMR</name>
<dbReference type="SUPFAM" id="SSF52058">
    <property type="entry name" value="L domain-like"/>
    <property type="match status" value="1"/>
</dbReference>
<dbReference type="Proteomes" id="UP000036987">
    <property type="component" value="Unassembled WGS sequence"/>
</dbReference>
<dbReference type="InterPro" id="IPR032675">
    <property type="entry name" value="LRR_dom_sf"/>
</dbReference>
<accession>A0A0K9PKL2</accession>
<keyword evidence="6" id="KW-0808">Transferase</keyword>
<feature type="region of interest" description="Disordered" evidence="3">
    <location>
        <begin position="379"/>
        <end position="412"/>
    </location>
</feature>
<dbReference type="Pfam" id="PF00560">
    <property type="entry name" value="LRR_1"/>
    <property type="match status" value="3"/>
</dbReference>
<dbReference type="InterPro" id="IPR013210">
    <property type="entry name" value="LRR_N_plant-typ"/>
</dbReference>
<protein>
    <submittedName>
        <fullName evidence="6">Leucine-rich repeat receptor-like kinase</fullName>
    </submittedName>
</protein>
<dbReference type="PANTHER" id="PTHR48009">
    <property type="entry name" value="LEUCINE-RICH REPEAT (LRR) FAMILY PROTEIN"/>
    <property type="match status" value="1"/>
</dbReference>
<dbReference type="FunFam" id="3.80.10.10:FF:000383">
    <property type="entry name" value="Leucine-rich repeat receptor protein kinase EMS1"/>
    <property type="match status" value="1"/>
</dbReference>
<organism evidence="6 7">
    <name type="scientific">Zostera marina</name>
    <name type="common">Eelgrass</name>
    <dbReference type="NCBI Taxonomy" id="29655"/>
    <lineage>
        <taxon>Eukaryota</taxon>
        <taxon>Viridiplantae</taxon>
        <taxon>Streptophyta</taxon>
        <taxon>Embryophyta</taxon>
        <taxon>Tracheophyta</taxon>
        <taxon>Spermatophyta</taxon>
        <taxon>Magnoliopsida</taxon>
        <taxon>Liliopsida</taxon>
        <taxon>Zosteraceae</taxon>
        <taxon>Zostera</taxon>
    </lineage>
</organism>
<comment type="caution">
    <text evidence="6">The sequence shown here is derived from an EMBL/GenBank/DDBJ whole genome shotgun (WGS) entry which is preliminary data.</text>
</comment>
<keyword evidence="7" id="KW-1185">Reference proteome</keyword>
<dbReference type="OMA" id="QLERNMF"/>
<dbReference type="STRING" id="29655.A0A0K9PKL2"/>
<evidence type="ECO:0000256" key="4">
    <source>
        <dbReference type="SAM" id="SignalP"/>
    </source>
</evidence>
<gene>
    <name evidence="6" type="ORF">ZOSMA_211G00150</name>
</gene>
<evidence type="ECO:0000256" key="3">
    <source>
        <dbReference type="SAM" id="MobiDB-lite"/>
    </source>
</evidence>